<protein>
    <submittedName>
        <fullName evidence="2">Uncharacterized protein</fullName>
    </submittedName>
</protein>
<evidence type="ECO:0000256" key="1">
    <source>
        <dbReference type="SAM" id="MobiDB-lite"/>
    </source>
</evidence>
<sequence length="88" mass="9501">MRPSPYTAVRSSTAAPQANSSDAVPQRESYGLDRIALAGDELAYLNLKPEEFHSFVLTNRLALLALAADTPPCTLTSTRTDDLPTLSH</sequence>
<dbReference type="AlphaFoldDB" id="A0A2W2E8Z2"/>
<proteinExistence type="predicted"/>
<organism evidence="2 3">
    <name type="scientific">Micromonospora craterilacus</name>
    <dbReference type="NCBI Taxonomy" id="1655439"/>
    <lineage>
        <taxon>Bacteria</taxon>
        <taxon>Bacillati</taxon>
        <taxon>Actinomycetota</taxon>
        <taxon>Actinomycetes</taxon>
        <taxon>Micromonosporales</taxon>
        <taxon>Micromonosporaceae</taxon>
        <taxon>Micromonospora</taxon>
    </lineage>
</organism>
<comment type="caution">
    <text evidence="2">The sequence shown here is derived from an EMBL/GenBank/DDBJ whole genome shotgun (WGS) entry which is preliminary data.</text>
</comment>
<dbReference type="EMBL" id="POTY01000038">
    <property type="protein sequence ID" value="PZG20746.1"/>
    <property type="molecule type" value="Genomic_DNA"/>
</dbReference>
<reference evidence="2 3" key="1">
    <citation type="submission" date="2018-01" db="EMBL/GenBank/DDBJ databases">
        <title>Draft genome sequence of Jishengella sp. NA12.</title>
        <authorList>
            <person name="Sahin N."/>
            <person name="Ay H."/>
            <person name="Saygin H."/>
        </authorList>
    </citation>
    <scope>NUCLEOTIDE SEQUENCE [LARGE SCALE GENOMIC DNA]</scope>
    <source>
        <strain evidence="2 3">NA12</strain>
    </source>
</reference>
<accession>A0A2W2E8Z2</accession>
<feature type="region of interest" description="Disordered" evidence="1">
    <location>
        <begin position="1"/>
        <end position="26"/>
    </location>
</feature>
<keyword evidence="3" id="KW-1185">Reference proteome</keyword>
<feature type="compositionally biased region" description="Polar residues" evidence="1">
    <location>
        <begin position="9"/>
        <end position="23"/>
    </location>
</feature>
<evidence type="ECO:0000313" key="3">
    <source>
        <dbReference type="Proteomes" id="UP000248924"/>
    </source>
</evidence>
<evidence type="ECO:0000313" key="2">
    <source>
        <dbReference type="EMBL" id="PZG20746.1"/>
    </source>
</evidence>
<gene>
    <name evidence="2" type="ORF">C1I95_08880</name>
</gene>
<name>A0A2W2E8Z2_9ACTN</name>
<dbReference type="Proteomes" id="UP000248924">
    <property type="component" value="Unassembled WGS sequence"/>
</dbReference>